<evidence type="ECO:0000256" key="4">
    <source>
        <dbReference type="ARBA" id="ARBA00023136"/>
    </source>
</evidence>
<gene>
    <name evidence="6" type="ORF">FA707_02295</name>
</gene>
<dbReference type="InterPro" id="IPR013525">
    <property type="entry name" value="ABC2_TM"/>
</dbReference>
<dbReference type="GO" id="GO:0016020">
    <property type="term" value="C:membrane"/>
    <property type="evidence" value="ECO:0007669"/>
    <property type="project" value="UniProtKB-SubCell"/>
</dbReference>
<dbReference type="NCBIfam" id="TIGR03061">
    <property type="entry name" value="pip_yhgE_Nterm"/>
    <property type="match status" value="1"/>
</dbReference>
<dbReference type="PANTHER" id="PTHR43077">
    <property type="entry name" value="TRANSPORT PERMEASE YVFS-RELATED"/>
    <property type="match status" value="1"/>
</dbReference>
<dbReference type="Pfam" id="PF12698">
    <property type="entry name" value="ABC2_membrane_3"/>
    <property type="match status" value="2"/>
</dbReference>
<dbReference type="GO" id="GO:0140359">
    <property type="term" value="F:ABC-type transporter activity"/>
    <property type="evidence" value="ECO:0007669"/>
    <property type="project" value="InterPro"/>
</dbReference>
<dbReference type="RefSeq" id="WP_136952710.1">
    <property type="nucleotide sequence ID" value="NZ_CP039712.1"/>
</dbReference>
<comment type="subcellular location">
    <subcellularLocation>
        <location evidence="1">Membrane</location>
        <topology evidence="1">Multi-pass membrane protein</topology>
    </subcellularLocation>
</comment>
<proteinExistence type="predicted"/>
<dbReference type="OrthoDB" id="9811483at2"/>
<evidence type="ECO:0000313" key="7">
    <source>
        <dbReference type="Proteomes" id="UP000298615"/>
    </source>
</evidence>
<evidence type="ECO:0000256" key="1">
    <source>
        <dbReference type="ARBA" id="ARBA00004141"/>
    </source>
</evidence>
<keyword evidence="2" id="KW-0812">Transmembrane</keyword>
<dbReference type="NCBIfam" id="TIGR03062">
    <property type="entry name" value="pip_yhgE_Cterm"/>
    <property type="match status" value="1"/>
</dbReference>
<dbReference type="KEGG" id="vao:FA707_02295"/>
<evidence type="ECO:0000256" key="2">
    <source>
        <dbReference type="ARBA" id="ARBA00022692"/>
    </source>
</evidence>
<keyword evidence="3" id="KW-1133">Transmembrane helix</keyword>
<dbReference type="Gene3D" id="1.20.58.60">
    <property type="match status" value="1"/>
</dbReference>
<dbReference type="AlphaFoldDB" id="A0A4D7CTZ9"/>
<dbReference type="InterPro" id="IPR017501">
    <property type="entry name" value="Phage_infect_YhgE_C"/>
</dbReference>
<protein>
    <submittedName>
        <fullName evidence="6">YhgE/Pip domain-containing protein</fullName>
    </submittedName>
</protein>
<name>A0A4D7CTZ9_9ENTE</name>
<dbReference type="EMBL" id="CP039712">
    <property type="protein sequence ID" value="QCI85867.1"/>
    <property type="molecule type" value="Genomic_DNA"/>
</dbReference>
<accession>A0A4D7CTZ9</accession>
<dbReference type="InterPro" id="IPR017500">
    <property type="entry name" value="Phage_infect_YhgE_N"/>
</dbReference>
<dbReference type="Proteomes" id="UP000298615">
    <property type="component" value="Chromosome"/>
</dbReference>
<reference evidence="6 7" key="1">
    <citation type="submission" date="2019-04" db="EMBL/GenBank/DDBJ databases">
        <title>Vagococcus sp. nov., isolated from faeces of yaks (Bos grunniens).</title>
        <authorList>
            <person name="Ge Y."/>
        </authorList>
    </citation>
    <scope>NUCLEOTIDE SEQUENCE [LARGE SCALE GENOMIC DNA]</scope>
    <source>
        <strain evidence="6 7">MN-17</strain>
    </source>
</reference>
<evidence type="ECO:0000256" key="3">
    <source>
        <dbReference type="ARBA" id="ARBA00022989"/>
    </source>
</evidence>
<feature type="domain" description="ABC-2 type transporter transmembrane" evidence="5">
    <location>
        <begin position="27"/>
        <end position="171"/>
    </location>
</feature>
<dbReference type="InterPro" id="IPR051328">
    <property type="entry name" value="T7SS_ABC-Transporter"/>
</dbReference>
<feature type="domain" description="ABC-2 type transporter transmembrane" evidence="5">
    <location>
        <begin position="518"/>
        <end position="883"/>
    </location>
</feature>
<evidence type="ECO:0000313" key="6">
    <source>
        <dbReference type="EMBL" id="QCI85867.1"/>
    </source>
</evidence>
<dbReference type="PANTHER" id="PTHR43077:SF10">
    <property type="entry name" value="TRANSPORT PERMEASE PROTEIN"/>
    <property type="match status" value="1"/>
</dbReference>
<keyword evidence="7" id="KW-1185">Reference proteome</keyword>
<dbReference type="Gene3D" id="3.40.1710.10">
    <property type="entry name" value="abc type-2 transporter like domain"/>
    <property type="match status" value="1"/>
</dbReference>
<sequence>MKRLKKVFELYRLDWHRVYQNKLTLMLIMALMVIPSLYAWFNIAALWDPYSSTGDIKVAIYSEDKRAEVMDKSVNIGDEMLKNLKENDNFSWQFVKSEAELDKGVKSGKYYAGIVIPSDFSKNLVSFVNGDIKKPEIDYRVNQKINAIAPKVTEKGASAIQSTIATQFIDTVSKTVFETLNQAGYKIDEGLPTLNKVTSKILLADEHLDEIDGYTKKITELNDKFPEYKEKLDKANEVVDYLPKVNEVGDKLVELNKKLPELKKVGELVVTLQGKTDQIKEAGKQIKTIDEEFDKIVETLNKAVDTSKKGLKIIGEAQEMLPDVQRFVDQANGTLPTVIDEVGKIQTALPQIGDGLTSGLNVVVLVAQNVMTTTDNLNAFLDKTELDDETRAAIKQVLVVLQTQSAKLDQMITNVINTLNKLMALAGDNSLQPVVDRLKNIQTAGQGLNQFVTSVVNGFDSMNTEEIKDSISKINQIAGEIGSHATNLEGELPSIQTTITGILTNVSAMLDTANNLTHKVDEQNMLAQLDDVMSNTTETINTALKFFDEYQSELPKIKEEIHTANVLLNDNMTTVIDGIDKAASFYQNDLPKLEEKMNQGVAFYQKEWPAIEEELTKTLGTVNEKMPDIEKALTLSTGFINDEWPEVRNGIQKAADLVRKGQNNVDLGSLISLLKKDANDESDFLSNPVKINEQDIYPVPNYGSASAPFYTALCLWVGSVLFSSIATTVVHLDGKQKKRYSMRQQYVSRYMTFITVGLAQAAIVALGNRFLLNAYMVNPGWNFLFTLLISLVFMSMVYALVHLFGNLGKGMAVIILVLSISAGGGNFPIQMSGKFFNMIHPFLPFTYAVNLLRETTGGIYWPNAIKNIIVLAAVGATFAIIGYILAPKVTTIFRKLNAKLKEGHLLH</sequence>
<keyword evidence="4" id="KW-0472">Membrane</keyword>
<organism evidence="6 7">
    <name type="scientific">Vagococcus zengguangii</name>
    <dbReference type="NCBI Taxonomy" id="2571750"/>
    <lineage>
        <taxon>Bacteria</taxon>
        <taxon>Bacillati</taxon>
        <taxon>Bacillota</taxon>
        <taxon>Bacilli</taxon>
        <taxon>Lactobacillales</taxon>
        <taxon>Enterococcaceae</taxon>
        <taxon>Vagococcus</taxon>
    </lineage>
</organism>
<evidence type="ECO:0000259" key="5">
    <source>
        <dbReference type="Pfam" id="PF12698"/>
    </source>
</evidence>